<dbReference type="GO" id="GO:0003746">
    <property type="term" value="F:translation elongation factor activity"/>
    <property type="evidence" value="ECO:0007669"/>
    <property type="project" value="UniProtKB-KW"/>
</dbReference>
<evidence type="ECO:0000259" key="1">
    <source>
        <dbReference type="Pfam" id="PF01272"/>
    </source>
</evidence>
<dbReference type="RefSeq" id="WP_209144376.1">
    <property type="nucleotide sequence ID" value="NZ_JAGHKP010000001.1"/>
</dbReference>
<dbReference type="Gene3D" id="3.10.50.30">
    <property type="entry name" value="Transcription elongation factor, GreA/GreB, C-terminal domain"/>
    <property type="match status" value="1"/>
</dbReference>
<proteinExistence type="predicted"/>
<dbReference type="SUPFAM" id="SSF54534">
    <property type="entry name" value="FKBP-like"/>
    <property type="match status" value="1"/>
</dbReference>
<reference evidence="3" key="1">
    <citation type="submission" date="2021-03" db="EMBL/GenBank/DDBJ databases">
        <title>Assistant Professor.</title>
        <authorList>
            <person name="Huq M.A."/>
        </authorList>
    </citation>
    <scope>NUCLEOTIDE SEQUENCE [LARGE SCALE GENOMIC DNA]</scope>
    <source>
        <strain evidence="3">MAH-28</strain>
    </source>
</reference>
<accession>A0ABS3YAV9</accession>
<dbReference type="PANTHER" id="PTHR30437">
    <property type="entry name" value="TRANSCRIPTION ELONGATION FACTOR GREA"/>
    <property type="match status" value="1"/>
</dbReference>
<feature type="domain" description="Transcription elongation factor GreA/GreB C-terminal" evidence="1">
    <location>
        <begin position="57"/>
        <end position="130"/>
    </location>
</feature>
<evidence type="ECO:0000313" key="3">
    <source>
        <dbReference type="Proteomes" id="UP000679126"/>
    </source>
</evidence>
<protein>
    <submittedName>
        <fullName evidence="2">GreA/GreB family elongation factor</fullName>
    </submittedName>
</protein>
<sequence>MQKTKTNMQPVFRKDDFEILQACLQEDERVSTFTPDVVESLLADFRKGKLVSKEEFPSDVVRLNSRVVVQEANRDKEMEITIVMPEEADIKQRKISVMAPVGVALIGFRQGQEVMWPVHGGNKKFRIKEVINDNE</sequence>
<name>A0ABS3YAV9_9BACT</name>
<dbReference type="InterPro" id="IPR023459">
    <property type="entry name" value="Tscrpt_elong_fac_GreA/B_fam"/>
</dbReference>
<dbReference type="EMBL" id="JAGHKP010000001">
    <property type="protein sequence ID" value="MBO9151815.1"/>
    <property type="molecule type" value="Genomic_DNA"/>
</dbReference>
<dbReference type="PANTHER" id="PTHR30437:SF5">
    <property type="entry name" value="REGULATOR OF NUCLEOSIDE DIPHOSPHATE KINASE"/>
    <property type="match status" value="1"/>
</dbReference>
<dbReference type="InterPro" id="IPR001437">
    <property type="entry name" value="Tscrpt_elong_fac_GreA/B_C"/>
</dbReference>
<keyword evidence="3" id="KW-1185">Reference proteome</keyword>
<keyword evidence="2" id="KW-0251">Elongation factor</keyword>
<dbReference type="Pfam" id="PF01272">
    <property type="entry name" value="GreA_GreB"/>
    <property type="match status" value="1"/>
</dbReference>
<comment type="caution">
    <text evidence="2">The sequence shown here is derived from an EMBL/GenBank/DDBJ whole genome shotgun (WGS) entry which is preliminary data.</text>
</comment>
<dbReference type="InterPro" id="IPR036953">
    <property type="entry name" value="GreA/GreB_C_sf"/>
</dbReference>
<gene>
    <name evidence="2" type="ORF">J7I43_06320</name>
</gene>
<organism evidence="2 3">
    <name type="scientific">Chitinophaga chungangae</name>
    <dbReference type="NCBI Taxonomy" id="2821488"/>
    <lineage>
        <taxon>Bacteria</taxon>
        <taxon>Pseudomonadati</taxon>
        <taxon>Bacteroidota</taxon>
        <taxon>Chitinophagia</taxon>
        <taxon>Chitinophagales</taxon>
        <taxon>Chitinophagaceae</taxon>
        <taxon>Chitinophaga</taxon>
    </lineage>
</organism>
<keyword evidence="2" id="KW-0648">Protein biosynthesis</keyword>
<evidence type="ECO:0000313" key="2">
    <source>
        <dbReference type="EMBL" id="MBO9151815.1"/>
    </source>
</evidence>
<dbReference type="Proteomes" id="UP000679126">
    <property type="component" value="Unassembled WGS sequence"/>
</dbReference>